<dbReference type="PANTHER" id="PTHR22803">
    <property type="entry name" value="MANNOSE, PHOSPHOLIPASE, LECTIN RECEPTOR RELATED"/>
    <property type="match status" value="1"/>
</dbReference>
<dbReference type="Pfam" id="PF00059">
    <property type="entry name" value="Lectin_C"/>
    <property type="match status" value="1"/>
</dbReference>
<dbReference type="InterPro" id="IPR001304">
    <property type="entry name" value="C-type_lectin-like"/>
</dbReference>
<evidence type="ECO:0000313" key="2">
    <source>
        <dbReference type="EMBL" id="TKR75736.1"/>
    </source>
</evidence>
<feature type="domain" description="C-type lectin" evidence="1">
    <location>
        <begin position="32"/>
        <end position="148"/>
    </location>
</feature>
<reference evidence="2 3" key="2">
    <citation type="journal article" date="2019" name="G3 (Bethesda)">
        <title>Hybrid Assembly of the Genome of the Entomopathogenic Nematode Steinernema carpocapsae Identifies the X-Chromosome.</title>
        <authorList>
            <person name="Serra L."/>
            <person name="Macchietto M."/>
            <person name="Macias-Munoz A."/>
            <person name="McGill C.J."/>
            <person name="Rodriguez I.M."/>
            <person name="Rodriguez B."/>
            <person name="Murad R."/>
            <person name="Mortazavi A."/>
        </authorList>
    </citation>
    <scope>NUCLEOTIDE SEQUENCE [LARGE SCALE GENOMIC DNA]</scope>
    <source>
        <strain evidence="2 3">ALL</strain>
    </source>
</reference>
<dbReference type="Gene3D" id="3.10.100.10">
    <property type="entry name" value="Mannose-Binding Protein A, subunit A"/>
    <property type="match status" value="1"/>
</dbReference>
<gene>
    <name evidence="2" type="ORF">L596_016987</name>
</gene>
<organism evidence="2 3">
    <name type="scientific">Steinernema carpocapsae</name>
    <name type="common">Entomopathogenic nematode</name>
    <dbReference type="NCBI Taxonomy" id="34508"/>
    <lineage>
        <taxon>Eukaryota</taxon>
        <taxon>Metazoa</taxon>
        <taxon>Ecdysozoa</taxon>
        <taxon>Nematoda</taxon>
        <taxon>Chromadorea</taxon>
        <taxon>Rhabditida</taxon>
        <taxon>Tylenchina</taxon>
        <taxon>Panagrolaimomorpha</taxon>
        <taxon>Strongyloidoidea</taxon>
        <taxon>Steinernematidae</taxon>
        <taxon>Steinernema</taxon>
    </lineage>
</organism>
<dbReference type="AlphaFoldDB" id="A0A4U5N003"/>
<evidence type="ECO:0000259" key="1">
    <source>
        <dbReference type="PROSITE" id="PS50041"/>
    </source>
</evidence>
<protein>
    <recommendedName>
        <fullName evidence="1">C-type lectin domain-containing protein</fullName>
    </recommendedName>
</protein>
<dbReference type="InterPro" id="IPR016187">
    <property type="entry name" value="CTDL_fold"/>
</dbReference>
<comment type="caution">
    <text evidence="2">The sequence shown here is derived from an EMBL/GenBank/DDBJ whole genome shotgun (WGS) entry which is preliminary data.</text>
</comment>
<sequence length="151" mass="17595">MFVCKCQNTCHRPASPVFPRAAMLWERNLKETNGYVYRLFRERMSWTEAVKACEAEGAQLVTIRSRKNQDFVGGIAKNNPTWIGARQIGRSLQWMDGSGVAGMQENRELRDPWWHDNVEFFGKDTCLNIYLKRWATKKCESDLPFVCEKKL</sequence>
<dbReference type="InterPro" id="IPR016186">
    <property type="entry name" value="C-type_lectin-like/link_sf"/>
</dbReference>
<dbReference type="OrthoDB" id="5877620at2759"/>
<evidence type="ECO:0000313" key="3">
    <source>
        <dbReference type="Proteomes" id="UP000298663"/>
    </source>
</evidence>
<keyword evidence="3" id="KW-1185">Reference proteome</keyword>
<accession>A0A4U5N003</accession>
<proteinExistence type="predicted"/>
<name>A0A4U5N003_STECR</name>
<dbReference type="SMART" id="SM00034">
    <property type="entry name" value="CLECT"/>
    <property type="match status" value="1"/>
</dbReference>
<reference evidence="2 3" key="1">
    <citation type="journal article" date="2015" name="Genome Biol.">
        <title>Comparative genomics of Steinernema reveals deeply conserved gene regulatory networks.</title>
        <authorList>
            <person name="Dillman A.R."/>
            <person name="Macchietto M."/>
            <person name="Porter C.F."/>
            <person name="Rogers A."/>
            <person name="Williams B."/>
            <person name="Antoshechkin I."/>
            <person name="Lee M.M."/>
            <person name="Goodwin Z."/>
            <person name="Lu X."/>
            <person name="Lewis E.E."/>
            <person name="Goodrich-Blair H."/>
            <person name="Stock S.P."/>
            <person name="Adams B.J."/>
            <person name="Sternberg P.W."/>
            <person name="Mortazavi A."/>
        </authorList>
    </citation>
    <scope>NUCLEOTIDE SEQUENCE [LARGE SCALE GENOMIC DNA]</scope>
    <source>
        <strain evidence="2 3">ALL</strain>
    </source>
</reference>
<dbReference type="CDD" id="cd00037">
    <property type="entry name" value="CLECT"/>
    <property type="match status" value="1"/>
</dbReference>
<dbReference type="InterPro" id="IPR050111">
    <property type="entry name" value="C-type_lectin/snaclec_domain"/>
</dbReference>
<dbReference type="SUPFAM" id="SSF56436">
    <property type="entry name" value="C-type lectin-like"/>
    <property type="match status" value="1"/>
</dbReference>
<dbReference type="Proteomes" id="UP000298663">
    <property type="component" value="Unassembled WGS sequence"/>
</dbReference>
<dbReference type="STRING" id="34508.A0A4U5N003"/>
<dbReference type="PROSITE" id="PS50041">
    <property type="entry name" value="C_TYPE_LECTIN_2"/>
    <property type="match status" value="1"/>
</dbReference>
<dbReference type="EMBL" id="AZBU02000005">
    <property type="protein sequence ID" value="TKR75736.1"/>
    <property type="molecule type" value="Genomic_DNA"/>
</dbReference>